<keyword evidence="3 4" id="KW-0472">Membrane</keyword>
<evidence type="ECO:0000256" key="1">
    <source>
        <dbReference type="ARBA" id="ARBA00004370"/>
    </source>
</evidence>
<sequence length="74" mass="8509">MKKLAVFLLLPLLAGCSSITVLDPKSTTGEEQAYLIWFSLGLMMIVLVVVFVLFARFVIKYRYTEEKKMTFPKM</sequence>
<dbReference type="Gene3D" id="1.10.287.90">
    <property type="match status" value="1"/>
</dbReference>
<name>A0ABU5CDT6_9BACI</name>
<evidence type="ECO:0000256" key="4">
    <source>
        <dbReference type="SAM" id="Phobius"/>
    </source>
</evidence>
<comment type="subcellular location">
    <subcellularLocation>
        <location evidence="1">Membrane</location>
    </subcellularLocation>
</comment>
<evidence type="ECO:0000313" key="5">
    <source>
        <dbReference type="EMBL" id="MDY0404511.1"/>
    </source>
</evidence>
<evidence type="ECO:0008006" key="7">
    <source>
        <dbReference type="Google" id="ProtNLM"/>
    </source>
</evidence>
<evidence type="ECO:0000313" key="6">
    <source>
        <dbReference type="Proteomes" id="UP001228376"/>
    </source>
</evidence>
<protein>
    <recommendedName>
        <fullName evidence="7">Lipoprotein</fullName>
    </recommendedName>
</protein>
<keyword evidence="2 4" id="KW-0812">Transmembrane</keyword>
<proteinExistence type="predicted"/>
<evidence type="ECO:0000256" key="3">
    <source>
        <dbReference type="ARBA" id="ARBA00023136"/>
    </source>
</evidence>
<reference evidence="5 6" key="1">
    <citation type="submission" date="2023-10" db="EMBL/GenBank/DDBJ databases">
        <title>179-bfca-hs.</title>
        <authorList>
            <person name="Miliotis G."/>
            <person name="Sengupta P."/>
            <person name="Hameed A."/>
            <person name="Chuvochina M."/>
            <person name="Mcdonagh F."/>
            <person name="Simpson A.C."/>
            <person name="Singh N.K."/>
            <person name="Rekha P.D."/>
            <person name="Raman K."/>
            <person name="Hugenholtz P."/>
            <person name="Venkateswaran K."/>
        </authorList>
    </citation>
    <scope>NUCLEOTIDE SEQUENCE [LARGE SCALE GENOMIC DNA]</scope>
    <source>
        <strain evidence="5 6">179-BFC-A-HS</strain>
    </source>
</reference>
<feature type="transmembrane region" description="Helical" evidence="4">
    <location>
        <begin position="34"/>
        <end position="59"/>
    </location>
</feature>
<dbReference type="RefSeq" id="WP_320384936.1">
    <property type="nucleotide sequence ID" value="NZ_JAROCA020000001.1"/>
</dbReference>
<accession>A0ABU5CDT6</accession>
<dbReference type="EMBL" id="JAROCA020000001">
    <property type="protein sequence ID" value="MDY0404511.1"/>
    <property type="molecule type" value="Genomic_DNA"/>
</dbReference>
<dbReference type="PROSITE" id="PS51257">
    <property type="entry name" value="PROKAR_LIPOPROTEIN"/>
    <property type="match status" value="1"/>
</dbReference>
<evidence type="ECO:0000256" key="2">
    <source>
        <dbReference type="ARBA" id="ARBA00022692"/>
    </source>
</evidence>
<comment type="caution">
    <text evidence="5">The sequence shown here is derived from an EMBL/GenBank/DDBJ whole genome shotgun (WGS) entry which is preliminary data.</text>
</comment>
<dbReference type="InterPro" id="IPR036257">
    <property type="entry name" value="Cyt_c_oxidase_su2_TM_sf"/>
</dbReference>
<dbReference type="Proteomes" id="UP001228376">
    <property type="component" value="Unassembled WGS sequence"/>
</dbReference>
<keyword evidence="4" id="KW-1133">Transmembrane helix</keyword>
<gene>
    <name evidence="5" type="ORF">P5G51_002995</name>
</gene>
<organism evidence="5 6">
    <name type="scientific">Tigheibacillus jepli</name>
    <dbReference type="NCBI Taxonomy" id="3035914"/>
    <lineage>
        <taxon>Bacteria</taxon>
        <taxon>Bacillati</taxon>
        <taxon>Bacillota</taxon>
        <taxon>Bacilli</taxon>
        <taxon>Bacillales</taxon>
        <taxon>Bacillaceae</taxon>
        <taxon>Tigheibacillus</taxon>
    </lineage>
</organism>
<keyword evidence="6" id="KW-1185">Reference proteome</keyword>
<dbReference type="SUPFAM" id="SSF81464">
    <property type="entry name" value="Cytochrome c oxidase subunit II-like, transmembrane region"/>
    <property type="match status" value="1"/>
</dbReference>